<name>A0A327ZMB4_9STAP</name>
<dbReference type="RefSeq" id="WP_146608877.1">
    <property type="nucleotide sequence ID" value="NZ_PZJH01000015.1"/>
</dbReference>
<evidence type="ECO:0000313" key="7">
    <source>
        <dbReference type="EMBL" id="RAK43577.1"/>
    </source>
</evidence>
<dbReference type="InterPro" id="IPR013783">
    <property type="entry name" value="Ig-like_fold"/>
</dbReference>
<feature type="chain" id="PRO_5016252949" evidence="3">
    <location>
        <begin position="47"/>
        <end position="1213"/>
    </location>
</feature>
<evidence type="ECO:0000313" key="8">
    <source>
        <dbReference type="Proteomes" id="UP000249808"/>
    </source>
</evidence>
<organism evidence="7 8">
    <name type="scientific">Macrococcus epidermidis</name>
    <dbReference type="NCBI Taxonomy" id="1902580"/>
    <lineage>
        <taxon>Bacteria</taxon>
        <taxon>Bacillati</taxon>
        <taxon>Bacillota</taxon>
        <taxon>Bacilli</taxon>
        <taxon>Bacillales</taxon>
        <taxon>Staphylococcaceae</taxon>
        <taxon>Macrococcus</taxon>
    </lineage>
</organism>
<sequence>MKRKPNNKRYDFISNRLNKYSIRKFTVGTTSILIGSLMFLGNSADAAETTTTTTDTTATPSTDSPTTEAPTIEAVTTEAPTTEAPTIEAVTTEAPTTEAPTTEAPTTEVVNTPVQAQNLEFNADNTELTGIATSGQVVELHLADGTIEKTVVDTDGTFIFRSLTVASEEVVSVITVDGDVKSEAVKVTANKIVEATTEAPTTEAPTTEAATTEAPTTEAPTTEAATTEAPTTEAPTTETPVADAPITAATTAIESAVLTPDTATVDQTTAKLNTLSTPEEKKAVLTDYLVQNTGVTQDAAVAQLDTLNLDYTNLTSDELMAALLQAIATQQDATTVAATPVSLSTTSFNNMDSINLDINGPIQTLVAAGTRTLIESDAVKNGYINSATDATNAYATLSGRAWEVDSGTPSTMANGLTAVPEGTKVYMQWIDGDGAVSPIYMASTTNHLSSVDGSQVGPGFYAFDLRTPWVDSNGKEHIYHAVGDQQYKLWIQDYTTINGNVMTMFRQAGGFYPGSFVNSATAYNLGQFPLLGTNMQRTGIYMYEEQKGDYMTKPQSEWIVDTAGPLASPSVSLQAKNSVSGKVWIETGAGDYANSGTGPNDNLADPQAAGYTVVMSSLTAEGAKAYEAQVNSYPTSQRGEIAKALLIAHPEYISATVSGVTDVNGKYTLRFPTGTLNTDYIYGYVVDPSGVVQQTYSSYTTPEFRAPNSNLSFTPQTAPAQNLIVNPMWYNVNFAIVPHTDISLDVLTYDSTTNPAGPDVSKVNIDLIGSTQSPLPLKIEWTNGAGTVVKSVPITDLTQGEIDSELVFSDLATAPVDGEIFTARLYEGENVISSDSFIYKITQASTNQQDYIDTLVEPGLPEPTTIAAPLNADGITPPAKDYAPADSTTLPAWAVVNPDGTITVQPDATVPAGPVTIPVTVNYLDGSSEVIDVVVTVAPTLAATYIPTAEAITNPYGTATTPEQVIGAVTVPGYPTTGEQPVITIDDLTLLPDGTVGGNVLIPVTVTYPDKSTDQINVSVTTEMDLVAPAITIDSIKAGDITVKGTSEPDSEVTVILEDGTTIVTKTDQAGNWSVTVPTITAGETIQAISQDANYNVSDPVSATAPIVLQATTAPGTGVEGQPVPAGQQVVTPNVSGSTITSTPVNGISVDGTGQLTGTPTGLTWSNDPTAPNYETQTVTIPVTVTNGTQTETVDVLVTVQRDTDGDGIPDVT</sequence>
<proteinExistence type="predicted"/>
<keyword evidence="1 3" id="KW-0732">Signal</keyword>
<dbReference type="Proteomes" id="UP000249808">
    <property type="component" value="Unassembled WGS sequence"/>
</dbReference>
<feature type="region of interest" description="Disordered" evidence="2">
    <location>
        <begin position="50"/>
        <end position="83"/>
    </location>
</feature>
<dbReference type="AlphaFoldDB" id="A0A327ZMB4"/>
<feature type="region of interest" description="Disordered" evidence="2">
    <location>
        <begin position="196"/>
        <end position="243"/>
    </location>
</feature>
<reference evidence="7 8" key="1">
    <citation type="journal article" date="2018" name="Front. Microbiol.">
        <title>Description and Comparative Genomics of Macrococcus caseolyticus subsp. hominis subsp. nov., Macrococcus goetzii sp. nov., Macrococcus epidermidis sp. nov., and Macrococcus bohemicus sp. nov., Novel Macrococci From Human Clinical Material With Virulence Potential and Suspected Uptake of Foreign DNA by Natural Transformation.</title>
        <authorList>
            <person name="Maslanova I."/>
            <person name="Wertheimer Z."/>
            <person name="Sedlacek I."/>
            <person name="Svec P."/>
            <person name="Indrakova A."/>
            <person name="Kovarovic V."/>
            <person name="Schumann P."/>
            <person name="Sproer C."/>
            <person name="Kralova S."/>
            <person name="Sedo O."/>
            <person name="Kristofova L."/>
            <person name="Vrbovska V."/>
            <person name="Fuzik T."/>
            <person name="Petras P."/>
            <person name="Zdrahal Z."/>
            <person name="Ruzickova V."/>
            <person name="Doskar J."/>
            <person name="Pantucek R."/>
        </authorList>
    </citation>
    <scope>NUCLEOTIDE SEQUENCE [LARGE SCALE GENOMIC DNA]</scope>
    <source>
        <strain evidence="7 8">01/688</strain>
    </source>
</reference>
<evidence type="ECO:0000259" key="5">
    <source>
        <dbReference type="Pfam" id="PF17936"/>
    </source>
</evidence>
<feature type="domain" description="Long Rib" evidence="6">
    <location>
        <begin position="844"/>
        <end position="937"/>
    </location>
</feature>
<comment type="caution">
    <text evidence="7">The sequence shown here is derived from an EMBL/GenBank/DDBJ whole genome shotgun (WGS) entry which is preliminary data.</text>
</comment>
<feature type="non-terminal residue" evidence="7">
    <location>
        <position position="1213"/>
    </location>
</feature>
<dbReference type="Pfam" id="PF04650">
    <property type="entry name" value="YSIRK_signal"/>
    <property type="match status" value="1"/>
</dbReference>
<evidence type="ECO:0000256" key="2">
    <source>
        <dbReference type="SAM" id="MobiDB-lite"/>
    </source>
</evidence>
<feature type="signal peptide" evidence="3">
    <location>
        <begin position="1"/>
        <end position="46"/>
    </location>
</feature>
<evidence type="ECO:0000256" key="1">
    <source>
        <dbReference type="ARBA" id="ARBA00022729"/>
    </source>
</evidence>
<dbReference type="InterPro" id="IPR005877">
    <property type="entry name" value="YSIRK_signal_dom"/>
</dbReference>
<evidence type="ECO:0000259" key="4">
    <source>
        <dbReference type="Pfam" id="PF04650"/>
    </source>
</evidence>
<gene>
    <name evidence="7" type="ORF">BHU61_13115</name>
</gene>
<dbReference type="EMBL" id="PZJH01000015">
    <property type="protein sequence ID" value="RAK43577.1"/>
    <property type="molecule type" value="Genomic_DNA"/>
</dbReference>
<feature type="domain" description="YSIRK Gram-positive signal peptide" evidence="4">
    <location>
        <begin position="15"/>
        <end position="40"/>
    </location>
</feature>
<dbReference type="Gene3D" id="2.60.40.10">
    <property type="entry name" value="Immunoglobulins"/>
    <property type="match status" value="1"/>
</dbReference>
<protein>
    <submittedName>
        <fullName evidence="7">Adhesin</fullName>
    </submittedName>
</protein>
<evidence type="ECO:0000259" key="6">
    <source>
        <dbReference type="Pfam" id="PF18957"/>
    </source>
</evidence>
<accession>A0A327ZMB4</accession>
<dbReference type="Pfam" id="PF18957">
    <property type="entry name" value="RibLong"/>
    <property type="match status" value="1"/>
</dbReference>
<dbReference type="Pfam" id="PF17936">
    <property type="entry name" value="Big_6"/>
    <property type="match status" value="1"/>
</dbReference>
<feature type="domain" description="Bacterial Ig" evidence="5">
    <location>
        <begin position="1031"/>
        <end position="1106"/>
    </location>
</feature>
<dbReference type="InterPro" id="IPR041498">
    <property type="entry name" value="Big_6"/>
</dbReference>
<dbReference type="NCBIfam" id="TIGR01168">
    <property type="entry name" value="YSIRK_signal"/>
    <property type="match status" value="1"/>
</dbReference>
<evidence type="ECO:0000256" key="3">
    <source>
        <dbReference type="SAM" id="SignalP"/>
    </source>
</evidence>
<dbReference type="InterPro" id="IPR044055">
    <property type="entry name" value="RibLong"/>
</dbReference>
<keyword evidence="8" id="KW-1185">Reference proteome</keyword>